<reference evidence="1 2" key="1">
    <citation type="submission" date="2023-10" db="EMBL/GenBank/DDBJ databases">
        <title>Virgibacillus halophilus 5B73C genome.</title>
        <authorList>
            <person name="Miliotis G."/>
            <person name="Sengupta P."/>
            <person name="Hameed A."/>
            <person name="Chuvochina M."/>
            <person name="Mcdonagh F."/>
            <person name="Simpson A.C."/>
            <person name="Singh N.K."/>
            <person name="Rekha P.D."/>
            <person name="Raman K."/>
            <person name="Hugenholtz P."/>
            <person name="Venkateswaran K."/>
        </authorList>
    </citation>
    <scope>NUCLEOTIDE SEQUENCE [LARGE SCALE GENOMIC DNA]</scope>
    <source>
        <strain evidence="1 2">5B73C</strain>
    </source>
</reference>
<protein>
    <submittedName>
        <fullName evidence="1">NERD domain-containing protein</fullName>
    </submittedName>
</protein>
<organism evidence="1 2">
    <name type="scientific">Tigheibacillus halophilus</name>
    <dbReference type="NCBI Taxonomy" id="361280"/>
    <lineage>
        <taxon>Bacteria</taxon>
        <taxon>Bacillati</taxon>
        <taxon>Bacillota</taxon>
        <taxon>Bacilli</taxon>
        <taxon>Bacillales</taxon>
        <taxon>Bacillaceae</taxon>
        <taxon>Tigheibacillus</taxon>
    </lineage>
</organism>
<comment type="caution">
    <text evidence="1">The sequence shown here is derived from an EMBL/GenBank/DDBJ whole genome shotgun (WGS) entry which is preliminary data.</text>
</comment>
<gene>
    <name evidence="1" type="ORF">RWE15_25475</name>
</gene>
<keyword evidence="2" id="KW-1185">Reference proteome</keyword>
<sequence length="285" mass="33313">MAQLIKLRDYISRYEWNMYRYPSQFIRLKQENWKKLNQAWEEQSDLSVAKEESVPDKDMLFTKLKSLLKRSSNLSVEDGQNRPPRLLPAKREDLKHYFLDKLYPSQLNWATSTVSDISFIAQKYYRDTQLKYFLQRFPDTYLLLYYPIFSIKNTPVDGEIILISPLGMEIIYLFADGAAENIIAEEGRTWTLHDKGDTISVLNPFIALRRTEKIIKSIIHQKEIDFPVQKTVLAPDTPIYFQKRTVPIPDYRVQTVSRLVWRQTCVSIPIEKPAAAGCRGGIKLL</sequence>
<evidence type="ECO:0000313" key="1">
    <source>
        <dbReference type="EMBL" id="MDY0397017.1"/>
    </source>
</evidence>
<name>A0ABU5CCG9_9BACI</name>
<accession>A0ABU5CCG9</accession>
<dbReference type="Proteomes" id="UP001281447">
    <property type="component" value="Unassembled WGS sequence"/>
</dbReference>
<proteinExistence type="predicted"/>
<evidence type="ECO:0000313" key="2">
    <source>
        <dbReference type="Proteomes" id="UP001281447"/>
    </source>
</evidence>
<dbReference type="EMBL" id="JAWDIP010000004">
    <property type="protein sequence ID" value="MDY0397017.1"/>
    <property type="molecule type" value="Genomic_DNA"/>
</dbReference>